<name>A0A1W1XNE9_9NEIS</name>
<dbReference type="Pfam" id="PF01835">
    <property type="entry name" value="MG2"/>
    <property type="match status" value="1"/>
</dbReference>
<sequence length="1730" mass="188078">MRLTKPLIAVVAAIAFAASAGVVSWHFISKSKDDVTQQIDPNTAFAVLEAANRSYDGSPALALTVTQPLESGQDFDKLIQVFEMGKDGKANPTPTPEGEDGAAVDASDEDQAQPKVALDKSVSSAPADVATNGGKAVKGGWVLGDNPRMLYLPNVKPETRYVIVVSSDLKDKAGHTLGGEQRYSVNTAAVAPAYYFASNGMVLPAGQNGGLPVITVNVPEVDVQFLRVRKEQMPRFLDMVIAGPRKAKQAPADGEDDDADAEWRKPYSEQHHELHGAVGGWELDPLHKMTDSIYQARFVTEQKANKQSVTFLPVEDIKELKEPGIYVAIMSKPGRFGYDYQTTYFYVSDLGLSLHVYPKGTTALVSSLTSGKAQSGVTVSWLDGAGKLLGSAKTDSDGRADFAERPAKARLAVAEKDGQISLLALKEPSLDLSEYDISGDLYKPVRLFAYSGRDLYRPGEQFDVSIIARDADGHPVPPQPIQATLRRPDGHNQLVSTLKPNPQHPGYYQQHVEIPLDAPTGVWSLELRSDPADKQPGTVLRFNAEEFLPERMKLDLSSNAARLQQGTDFTIDVNGSYLYGAPAAGNRLLGTVEYQRSRNPLAAKLPGYLFGSVDDDNVAKRVELDETALDDQGKTQVEIDTQPAAGRNSPITIRSTLSLLESGGRPVIRSLERVWWPSDALYGVRPKFSNDYVSEDALAEFDVVLANADARLLGHRAVPVRLIRENRDWYWRYDDQRGWNSGFVESSELITTQSVDITAGKAATLKLPVKYGRYRVEVGTPGAAGSAAYRFYAGWSAQRDQSDGVRPDRVALKLDKPSYQDGDTAHLTIAAPHRGEAIVAVEGDRLLWMKRIHIDSDSQQLDIPLDASWKRQDMYVSVTVLRPGNAGDLVTPTRALGLVHLALDRSKRKLAVNLAAPDKVLPETTVPVQIKVPAAQGQKAIVTLSAVDEGILNITSFKTPDPFQSFFGQLRYATELRDIYGRLIEKMAGKKGKLRFGGDASLKQPPKSPQKVKLVDLFSGPVQLDAKGNATVPLKLPDFNGRLRLMAVVSAPDQFGAAERSMVVAAPMIAEMNTPRFIALGDNATLALDLHNMSGSTQALKITVTAGNGLTLSGAPQAATLKDKEKATLRFAVAASGAPGLVDLRVQVEGNKIALDRHFALEVEAPTPPQQTTSVFAVPPGESITLKHADAASWYPGRSTQLMLSALPPLNAKDAVQGLLHYPYGCAEQTTSSSYPWLFVDEAAAKQYGVKSYTRAERAAVLDKSFAKLGAYQAPNGGFSLWGDASAHDYWLSAYVTRFLQDAREQGFAPPQAMYDKAIGYLQEQMPAGIATLPTKGSNWNGASNWQTYWDYRNRNFEALAQGALVLAQDRKIQLGTLRQLFEVRGNANSALSLVQLGVALQLMGDAPRAQTAISEALAKSRINASYWYDYGSDLRDAAMSWLLLDKYKLNSAGSGKLLGNLAELSKSRRYLSTQEQMALFLAARRLEGSEGDSWSATLSGAEDAELTGKTAQYRALPQASGEGYTLKNTGSKALFVVMSAVGHPRQVSDSTPGLSIERKYFTADGKPLGNNPTLKTGQTIWVEVLTNANRFMPNALIVDRVPAGLEIENTHLIQGEKGDAVKIDDANPVDAMADQRIVHVEFRDDRFVAAVRLGSWWNDRLRLFYRARVVTPGKFVIPQSLIEDMYDPQTHAASAAPGTLQVEDANAPRKAPVKSETDSIPPAAAPAQQ</sequence>
<dbReference type="InterPro" id="IPR002890">
    <property type="entry name" value="MG2"/>
</dbReference>
<dbReference type="SMART" id="SM01419">
    <property type="entry name" value="Thiol-ester_cl"/>
    <property type="match status" value="1"/>
</dbReference>
<dbReference type="Gene3D" id="2.60.40.1930">
    <property type="match status" value="1"/>
</dbReference>
<feature type="region of interest" description="Disordered" evidence="3">
    <location>
        <begin position="86"/>
        <end position="112"/>
    </location>
</feature>
<dbReference type="Pfam" id="PF00207">
    <property type="entry name" value="A2M"/>
    <property type="match status" value="1"/>
</dbReference>
<dbReference type="Pfam" id="PF21142">
    <property type="entry name" value="A2M_bMG2"/>
    <property type="match status" value="1"/>
</dbReference>
<dbReference type="Pfam" id="PF17972">
    <property type="entry name" value="bMG5"/>
    <property type="match status" value="1"/>
</dbReference>
<dbReference type="Pfam" id="PF17962">
    <property type="entry name" value="bMG6"/>
    <property type="match status" value="1"/>
</dbReference>
<dbReference type="InterPro" id="IPR008930">
    <property type="entry name" value="Terpenoid_cyclase/PrenylTrfase"/>
</dbReference>
<dbReference type="Gene3D" id="1.50.10.20">
    <property type="match status" value="1"/>
</dbReference>
<dbReference type="InterPro" id="IPR026284">
    <property type="entry name" value="A2MG_proteobact"/>
</dbReference>
<dbReference type="InterPro" id="IPR011625">
    <property type="entry name" value="A2M_N_BRD"/>
</dbReference>
<dbReference type="OrthoDB" id="9767116at2"/>
<evidence type="ECO:0000256" key="3">
    <source>
        <dbReference type="SAM" id="MobiDB-lite"/>
    </source>
</evidence>
<organism evidence="6 7">
    <name type="scientific">Andreprevotia lacus DSM 23236</name>
    <dbReference type="NCBI Taxonomy" id="1121001"/>
    <lineage>
        <taxon>Bacteria</taxon>
        <taxon>Pseudomonadati</taxon>
        <taxon>Pseudomonadota</taxon>
        <taxon>Betaproteobacteria</taxon>
        <taxon>Neisseriales</taxon>
        <taxon>Chitinibacteraceae</taxon>
        <taxon>Andreprevotia</taxon>
    </lineage>
</organism>
<reference evidence="6 7" key="1">
    <citation type="submission" date="2017-04" db="EMBL/GenBank/DDBJ databases">
        <authorList>
            <person name="Afonso C.L."/>
            <person name="Miller P.J."/>
            <person name="Scott M.A."/>
            <person name="Spackman E."/>
            <person name="Goraichik I."/>
            <person name="Dimitrov K.M."/>
            <person name="Suarez D.L."/>
            <person name="Swayne D.E."/>
        </authorList>
    </citation>
    <scope>NUCLEOTIDE SEQUENCE [LARGE SCALE GENOMIC DNA]</scope>
    <source>
        <strain evidence="6 7">DSM 23236</strain>
    </source>
</reference>
<dbReference type="SMART" id="SM01360">
    <property type="entry name" value="A2M"/>
    <property type="match status" value="1"/>
</dbReference>
<evidence type="ECO:0000313" key="7">
    <source>
        <dbReference type="Proteomes" id="UP000192761"/>
    </source>
</evidence>
<dbReference type="STRING" id="1121001.SAMN02745857_02156"/>
<dbReference type="InterPro" id="IPR041203">
    <property type="entry name" value="Bact_A2M_MG5"/>
</dbReference>
<dbReference type="InterPro" id="IPR011626">
    <property type="entry name" value="Alpha-macroglobulin_TED"/>
</dbReference>
<evidence type="ECO:0000259" key="4">
    <source>
        <dbReference type="SMART" id="SM01359"/>
    </source>
</evidence>
<dbReference type="SMART" id="SM01359">
    <property type="entry name" value="A2M_N_2"/>
    <property type="match status" value="1"/>
</dbReference>
<dbReference type="Pfam" id="PF17973">
    <property type="entry name" value="bMG10"/>
    <property type="match status" value="1"/>
</dbReference>
<evidence type="ECO:0000259" key="5">
    <source>
        <dbReference type="SMART" id="SM01360"/>
    </source>
</evidence>
<feature type="region of interest" description="Disordered" evidence="3">
    <location>
        <begin position="1693"/>
        <end position="1730"/>
    </location>
</feature>
<gene>
    <name evidence="6" type="ORF">SAMN02745857_02156</name>
</gene>
<protein>
    <recommendedName>
        <fullName evidence="8">Alpha-2-macroglobulin family N-terminal region</fullName>
    </recommendedName>
</protein>
<dbReference type="Proteomes" id="UP000192761">
    <property type="component" value="Unassembled WGS sequence"/>
</dbReference>
<feature type="domain" description="Alpha-2-macroglobulin bait region" evidence="4">
    <location>
        <begin position="810"/>
        <end position="954"/>
    </location>
</feature>
<comment type="similarity">
    <text evidence="1">Belongs to the protease inhibitor I39 (alpha-2-macroglobulin) family. Bacterial alpha-2-macroglobulin subfamily.</text>
</comment>
<dbReference type="PANTHER" id="PTHR40094:SF1">
    <property type="entry name" value="UBIQUITIN DOMAIN-CONTAINING PROTEIN"/>
    <property type="match status" value="1"/>
</dbReference>
<dbReference type="InterPro" id="IPR049120">
    <property type="entry name" value="A2M_bMG2"/>
</dbReference>
<dbReference type="PANTHER" id="PTHR40094">
    <property type="entry name" value="ALPHA-2-MACROGLOBULIN HOMOLOG"/>
    <property type="match status" value="1"/>
</dbReference>
<accession>A0A1W1XNE9</accession>
<dbReference type="InterPro" id="IPR041462">
    <property type="entry name" value="Bact_A2M_MG6"/>
</dbReference>
<dbReference type="SUPFAM" id="SSF48239">
    <property type="entry name" value="Terpenoid cyclases/Protein prenyltransferases"/>
    <property type="match status" value="1"/>
</dbReference>
<dbReference type="InterPro" id="IPR041246">
    <property type="entry name" value="Bact_MG10"/>
</dbReference>
<dbReference type="InterPro" id="IPR001599">
    <property type="entry name" value="Macroglobln_a2"/>
</dbReference>
<proteinExistence type="inferred from homology"/>
<dbReference type="PIRSF" id="PIRSF038980">
    <property type="entry name" value="A2M_bac"/>
    <property type="match status" value="1"/>
</dbReference>
<dbReference type="GO" id="GO:0005615">
    <property type="term" value="C:extracellular space"/>
    <property type="evidence" value="ECO:0007669"/>
    <property type="project" value="InterPro"/>
</dbReference>
<dbReference type="Pfam" id="PF11974">
    <property type="entry name" value="bMG3"/>
    <property type="match status" value="1"/>
</dbReference>
<dbReference type="RefSeq" id="WP_084090806.1">
    <property type="nucleotide sequence ID" value="NZ_FWXD01000011.1"/>
</dbReference>
<evidence type="ECO:0000256" key="2">
    <source>
        <dbReference type="ARBA" id="ARBA00022729"/>
    </source>
</evidence>
<feature type="compositionally biased region" description="Acidic residues" evidence="3">
    <location>
        <begin position="97"/>
        <end position="111"/>
    </location>
</feature>
<dbReference type="InterPro" id="IPR051802">
    <property type="entry name" value="YfhM-like"/>
</dbReference>
<keyword evidence="2" id="KW-0732">Signal</keyword>
<dbReference type="InterPro" id="IPR021868">
    <property type="entry name" value="Alpha_2_Macroglob_MG3"/>
</dbReference>
<dbReference type="CDD" id="cd02891">
    <property type="entry name" value="A2M_like"/>
    <property type="match status" value="1"/>
</dbReference>
<dbReference type="GO" id="GO:0004866">
    <property type="term" value="F:endopeptidase inhibitor activity"/>
    <property type="evidence" value="ECO:0007669"/>
    <property type="project" value="InterPro"/>
</dbReference>
<keyword evidence="7" id="KW-1185">Reference proteome</keyword>
<dbReference type="Pfam" id="PF07678">
    <property type="entry name" value="TED_complement"/>
    <property type="match status" value="1"/>
</dbReference>
<dbReference type="InterPro" id="IPR047565">
    <property type="entry name" value="Alpha-macroglob_thiol-ester_cl"/>
</dbReference>
<evidence type="ECO:0008006" key="8">
    <source>
        <dbReference type="Google" id="ProtNLM"/>
    </source>
</evidence>
<evidence type="ECO:0000313" key="6">
    <source>
        <dbReference type="EMBL" id="SMC25392.1"/>
    </source>
</evidence>
<dbReference type="Pfam" id="PF07703">
    <property type="entry name" value="A2M_BRD"/>
    <property type="match status" value="1"/>
</dbReference>
<evidence type="ECO:0000256" key="1">
    <source>
        <dbReference type="ARBA" id="ARBA00010556"/>
    </source>
</evidence>
<feature type="domain" description="Alpha-2-macroglobulin" evidence="5">
    <location>
        <begin position="1015"/>
        <end position="1106"/>
    </location>
</feature>
<dbReference type="EMBL" id="FWXD01000011">
    <property type="protein sequence ID" value="SMC25392.1"/>
    <property type="molecule type" value="Genomic_DNA"/>
</dbReference>